<dbReference type="STRING" id="1818881.A3196_16505"/>
<dbReference type="EMBL" id="LVJZ01000003">
    <property type="protein sequence ID" value="ODB98212.1"/>
    <property type="molecule type" value="Genomic_DNA"/>
</dbReference>
<evidence type="ECO:0000256" key="3">
    <source>
        <dbReference type="ARBA" id="ARBA00019010"/>
    </source>
</evidence>
<keyword evidence="6" id="KW-0479">Metal-binding</keyword>
<keyword evidence="4" id="KW-0963">Cytoplasm</keyword>
<dbReference type="RefSeq" id="WP_069024781.1">
    <property type="nucleotide sequence ID" value="NZ_LVJZ01000003.1"/>
</dbReference>
<keyword evidence="7" id="KW-0547">Nucleotide-binding</keyword>
<evidence type="ECO:0000313" key="11">
    <source>
        <dbReference type="EMBL" id="ODB98212.1"/>
    </source>
</evidence>
<evidence type="ECO:0000256" key="5">
    <source>
        <dbReference type="ARBA" id="ARBA00022694"/>
    </source>
</evidence>
<keyword evidence="5" id="KW-0819">tRNA processing</keyword>
<evidence type="ECO:0000256" key="1">
    <source>
        <dbReference type="ARBA" id="ARBA00004496"/>
    </source>
</evidence>
<dbReference type="InterPro" id="IPR003442">
    <property type="entry name" value="T6A_TsaE"/>
</dbReference>
<evidence type="ECO:0000256" key="8">
    <source>
        <dbReference type="ARBA" id="ARBA00022840"/>
    </source>
</evidence>
<keyword evidence="9" id="KW-0460">Magnesium</keyword>
<comment type="subcellular location">
    <subcellularLocation>
        <location evidence="1">Cytoplasm</location>
    </subcellularLocation>
</comment>
<evidence type="ECO:0000256" key="10">
    <source>
        <dbReference type="ARBA" id="ARBA00032441"/>
    </source>
</evidence>
<keyword evidence="11" id="KW-0808">Transferase</keyword>
<dbReference type="AlphaFoldDB" id="A0A1E2UUE1"/>
<evidence type="ECO:0000256" key="6">
    <source>
        <dbReference type="ARBA" id="ARBA00022723"/>
    </source>
</evidence>
<dbReference type="PANTHER" id="PTHR33540:SF2">
    <property type="entry name" value="TRNA THREONYLCARBAMOYLADENOSINE BIOSYNTHESIS PROTEIN TSAE"/>
    <property type="match status" value="1"/>
</dbReference>
<name>A0A1E2UUE1_9GAMM</name>
<keyword evidence="12" id="KW-1185">Reference proteome</keyword>
<dbReference type="GO" id="GO:0005524">
    <property type="term" value="F:ATP binding"/>
    <property type="evidence" value="ECO:0007669"/>
    <property type="project" value="UniProtKB-KW"/>
</dbReference>
<dbReference type="NCBIfam" id="TIGR00150">
    <property type="entry name" value="T6A_YjeE"/>
    <property type="match status" value="1"/>
</dbReference>
<gene>
    <name evidence="11" type="ORF">A3196_16505</name>
</gene>
<evidence type="ECO:0000256" key="7">
    <source>
        <dbReference type="ARBA" id="ARBA00022741"/>
    </source>
</evidence>
<protein>
    <recommendedName>
        <fullName evidence="3">tRNA threonylcarbamoyladenosine biosynthesis protein TsaE</fullName>
    </recommendedName>
    <alternativeName>
        <fullName evidence="10">t(6)A37 threonylcarbamoyladenosine biosynthesis protein TsaE</fullName>
    </alternativeName>
</protein>
<dbReference type="Proteomes" id="UP000094849">
    <property type="component" value="Unassembled WGS sequence"/>
</dbReference>
<evidence type="ECO:0000256" key="2">
    <source>
        <dbReference type="ARBA" id="ARBA00007599"/>
    </source>
</evidence>
<accession>A0A1E2UUE1</accession>
<keyword evidence="8" id="KW-0067">ATP-binding</keyword>
<reference evidence="11 12" key="1">
    <citation type="submission" date="2016-03" db="EMBL/GenBank/DDBJ databases">
        <title>Chemosynthetic sulphur-oxidizing symbionts of marine invertebrate animals are capable of nitrogen fixation.</title>
        <authorList>
            <person name="Petersen J.M."/>
            <person name="Kemper A."/>
            <person name="Gruber-Vodicka H."/>
            <person name="Cardini U."/>
            <person name="Geest Mvander."/>
            <person name="Kleiner M."/>
            <person name="Bulgheresi S."/>
            <person name="Fussmann M."/>
            <person name="Herbold C."/>
            <person name="Seah B.K.B."/>
            <person name="Antony C.Paul."/>
            <person name="Liu D."/>
            <person name="Belitz A."/>
            <person name="Weber M."/>
        </authorList>
    </citation>
    <scope>NUCLEOTIDE SEQUENCE [LARGE SCALE GENOMIC DNA]</scope>
    <source>
        <strain evidence="11">G_D</strain>
    </source>
</reference>
<comment type="similarity">
    <text evidence="2">Belongs to the TsaE family.</text>
</comment>
<dbReference type="InterPro" id="IPR027417">
    <property type="entry name" value="P-loop_NTPase"/>
</dbReference>
<organism evidence="11 12">
    <name type="scientific">Candidatus Thiodiazotropha endoloripes</name>
    <dbReference type="NCBI Taxonomy" id="1818881"/>
    <lineage>
        <taxon>Bacteria</taxon>
        <taxon>Pseudomonadati</taxon>
        <taxon>Pseudomonadota</taxon>
        <taxon>Gammaproteobacteria</taxon>
        <taxon>Chromatiales</taxon>
        <taxon>Sedimenticolaceae</taxon>
        <taxon>Candidatus Thiodiazotropha</taxon>
    </lineage>
</organism>
<sequence length="156" mass="17066">MIELRVTGEAEQEALGRRLALNCRAPCIVYLVGDLGAGKTTLARGFLRGVGYQGRVKSPTYTLLEPYELGSISCYHFDLYRLADAEELAYLGIQDLLTDDALMLIEWPERGQGGLPAADLLVKIEHDGLSRQITIQGGSDRGSEIIQKIQSDLVDG</sequence>
<dbReference type="SUPFAM" id="SSF52540">
    <property type="entry name" value="P-loop containing nucleoside triphosphate hydrolases"/>
    <property type="match status" value="1"/>
</dbReference>
<dbReference type="GO" id="GO:0016740">
    <property type="term" value="F:transferase activity"/>
    <property type="evidence" value="ECO:0007669"/>
    <property type="project" value="UniProtKB-KW"/>
</dbReference>
<dbReference type="GO" id="GO:0046872">
    <property type="term" value="F:metal ion binding"/>
    <property type="evidence" value="ECO:0007669"/>
    <property type="project" value="UniProtKB-KW"/>
</dbReference>
<evidence type="ECO:0000256" key="4">
    <source>
        <dbReference type="ARBA" id="ARBA00022490"/>
    </source>
</evidence>
<proteinExistence type="inferred from homology"/>
<dbReference type="PANTHER" id="PTHR33540">
    <property type="entry name" value="TRNA THREONYLCARBAMOYLADENOSINE BIOSYNTHESIS PROTEIN TSAE"/>
    <property type="match status" value="1"/>
</dbReference>
<dbReference type="GO" id="GO:0002949">
    <property type="term" value="P:tRNA threonylcarbamoyladenosine modification"/>
    <property type="evidence" value="ECO:0007669"/>
    <property type="project" value="InterPro"/>
</dbReference>
<evidence type="ECO:0000256" key="9">
    <source>
        <dbReference type="ARBA" id="ARBA00022842"/>
    </source>
</evidence>
<dbReference type="Gene3D" id="3.40.50.300">
    <property type="entry name" value="P-loop containing nucleotide triphosphate hydrolases"/>
    <property type="match status" value="1"/>
</dbReference>
<evidence type="ECO:0000313" key="12">
    <source>
        <dbReference type="Proteomes" id="UP000094849"/>
    </source>
</evidence>
<comment type="caution">
    <text evidence="11">The sequence shown here is derived from an EMBL/GenBank/DDBJ whole genome shotgun (WGS) entry which is preliminary data.</text>
</comment>
<dbReference type="GO" id="GO:0005737">
    <property type="term" value="C:cytoplasm"/>
    <property type="evidence" value="ECO:0007669"/>
    <property type="project" value="UniProtKB-SubCell"/>
</dbReference>
<dbReference type="Pfam" id="PF02367">
    <property type="entry name" value="TsaE"/>
    <property type="match status" value="1"/>
</dbReference>